<dbReference type="EMBL" id="GL379893">
    <property type="protein sequence ID" value="EGT32062.1"/>
    <property type="molecule type" value="Genomic_DNA"/>
</dbReference>
<protein>
    <recommendedName>
        <fullName evidence="2">Serpin domain-containing protein</fullName>
    </recommendedName>
</protein>
<reference evidence="4" key="1">
    <citation type="submission" date="2011-07" db="EMBL/GenBank/DDBJ databases">
        <authorList>
            <consortium name="Caenorhabditis brenneri Sequencing and Analysis Consortium"/>
            <person name="Wilson R.K."/>
        </authorList>
    </citation>
    <scope>NUCLEOTIDE SEQUENCE [LARGE SCALE GENOMIC DNA]</scope>
    <source>
        <strain evidence="4">PB2801</strain>
    </source>
</reference>
<sequence length="248" mass="29241">MEIVKSDESKPVVKETVQESPQSLEEKKITERLRLLKIIVDEKAEESAEKGKYPPPKLNFKISSYFSPQNRDNRTITSRFHTSKTATRAQEFITWETNEHYYHATFHLRIVKLRMEGNVLLTVFLPKEYYELKEFMKEFKSKSIHIPFFSTQPKSVQITLPTFSTKFTTEIKHILGEFELKEESFVHEAEFQLNQSGVNVPHVPFEGPPVEQINLLRYDEAAIEFHATRPFLFMLTKSNHIMYMGWYQ</sequence>
<name>G0NJ43_CAEBE</name>
<dbReference type="Pfam" id="PF00079">
    <property type="entry name" value="Serpin"/>
    <property type="match status" value="1"/>
</dbReference>
<proteinExistence type="predicted"/>
<dbReference type="InterPro" id="IPR042185">
    <property type="entry name" value="Serpin_sf_2"/>
</dbReference>
<dbReference type="Gene3D" id="2.30.39.10">
    <property type="entry name" value="Alpha-1-antitrypsin, domain 1"/>
    <property type="match status" value="1"/>
</dbReference>
<evidence type="ECO:0000313" key="4">
    <source>
        <dbReference type="Proteomes" id="UP000008068"/>
    </source>
</evidence>
<dbReference type="Proteomes" id="UP000008068">
    <property type="component" value="Unassembled WGS sequence"/>
</dbReference>
<evidence type="ECO:0000259" key="2">
    <source>
        <dbReference type="Pfam" id="PF00079"/>
    </source>
</evidence>
<dbReference type="InterPro" id="IPR036186">
    <property type="entry name" value="Serpin_sf"/>
</dbReference>
<keyword evidence="4" id="KW-1185">Reference proteome</keyword>
<dbReference type="InParanoid" id="G0NJ43"/>
<dbReference type="SUPFAM" id="SSF56574">
    <property type="entry name" value="Serpins"/>
    <property type="match status" value="1"/>
</dbReference>
<feature type="region of interest" description="Disordered" evidence="1">
    <location>
        <begin position="1"/>
        <end position="24"/>
    </location>
</feature>
<dbReference type="HOGENOM" id="CLU_1120954_0_0_1"/>
<feature type="domain" description="Serpin" evidence="2">
    <location>
        <begin position="73"/>
        <end position="245"/>
    </location>
</feature>
<dbReference type="AlphaFoldDB" id="G0NJ43"/>
<feature type="compositionally biased region" description="Basic and acidic residues" evidence="1">
    <location>
        <begin position="1"/>
        <end position="17"/>
    </location>
</feature>
<dbReference type="Gene3D" id="3.30.497.10">
    <property type="entry name" value="Antithrombin, subunit I, domain 2"/>
    <property type="match status" value="1"/>
</dbReference>
<accession>G0NJ43</accession>
<evidence type="ECO:0000313" key="3">
    <source>
        <dbReference type="EMBL" id="EGT32062.1"/>
    </source>
</evidence>
<evidence type="ECO:0000256" key="1">
    <source>
        <dbReference type="SAM" id="MobiDB-lite"/>
    </source>
</evidence>
<dbReference type="InterPro" id="IPR042178">
    <property type="entry name" value="Serpin_sf_1"/>
</dbReference>
<gene>
    <name evidence="3" type="ORF">CAEBREN_03403</name>
</gene>
<organism evidence="4">
    <name type="scientific">Caenorhabditis brenneri</name>
    <name type="common">Nematode worm</name>
    <dbReference type="NCBI Taxonomy" id="135651"/>
    <lineage>
        <taxon>Eukaryota</taxon>
        <taxon>Metazoa</taxon>
        <taxon>Ecdysozoa</taxon>
        <taxon>Nematoda</taxon>
        <taxon>Chromadorea</taxon>
        <taxon>Rhabditida</taxon>
        <taxon>Rhabditina</taxon>
        <taxon>Rhabditomorpha</taxon>
        <taxon>Rhabditoidea</taxon>
        <taxon>Rhabditidae</taxon>
        <taxon>Peloderinae</taxon>
        <taxon>Caenorhabditis</taxon>
    </lineage>
</organism>
<dbReference type="InterPro" id="IPR023796">
    <property type="entry name" value="Serpin_dom"/>
</dbReference>